<dbReference type="EMBL" id="FOYX01000002">
    <property type="protein sequence ID" value="SFR76546.1"/>
    <property type="molecule type" value="Genomic_DNA"/>
</dbReference>
<keyword evidence="2" id="KW-1185">Reference proteome</keyword>
<dbReference type="Pfam" id="PF13618">
    <property type="entry name" value="Gluconate_2-dh3"/>
    <property type="match status" value="1"/>
</dbReference>
<organism evidence="1 2">
    <name type="scientific">Maribacter stanieri</name>
    <dbReference type="NCBI Taxonomy" id="440514"/>
    <lineage>
        <taxon>Bacteria</taxon>
        <taxon>Pseudomonadati</taxon>
        <taxon>Bacteroidota</taxon>
        <taxon>Flavobacteriia</taxon>
        <taxon>Flavobacteriales</taxon>
        <taxon>Flavobacteriaceae</taxon>
        <taxon>Maribacter</taxon>
    </lineage>
</organism>
<reference evidence="2" key="1">
    <citation type="submission" date="2016-10" db="EMBL/GenBank/DDBJ databases">
        <authorList>
            <person name="Varghese N."/>
            <person name="Submissions S."/>
        </authorList>
    </citation>
    <scope>NUCLEOTIDE SEQUENCE [LARGE SCALE GENOMIC DNA]</scope>
    <source>
        <strain evidence="2">DSM 19891</strain>
    </source>
</reference>
<sequence length="198" mass="21935">MDRRKALQKTGLFAGATILMPSMLSLFESCKTETRLDWKPLYFTDVEAKTISKLVDIILPRTDTPGALDVKSDIFIDKVIAKTYDKEGQDSLRAAIAAFNENCKENYGDIFINLNTEDSIKVLKEAEKISGKFGSGVWGAAVGPQESIGFYRSMKSMAIWAFMTSEEIGKNVLSYDPIPGKYVPCKPLSEVGNKWSLG</sequence>
<dbReference type="AlphaFoldDB" id="A0A1I6JC77"/>
<protein>
    <submittedName>
        <fullName evidence="1">Gluconate 2-dehydrogenase subunit 3</fullName>
    </submittedName>
</protein>
<proteinExistence type="predicted"/>
<dbReference type="Proteomes" id="UP000199462">
    <property type="component" value="Unassembled WGS sequence"/>
</dbReference>
<name>A0A1I6JC77_9FLAO</name>
<dbReference type="STRING" id="440514.SAMN04488010_2570"/>
<dbReference type="RefSeq" id="WP_091903346.1">
    <property type="nucleotide sequence ID" value="NZ_FOYX01000002.1"/>
</dbReference>
<gene>
    <name evidence="1" type="ORF">SAMN04488010_2570</name>
</gene>
<dbReference type="InterPro" id="IPR027056">
    <property type="entry name" value="Gluconate_2DH_su3"/>
</dbReference>
<evidence type="ECO:0000313" key="1">
    <source>
        <dbReference type="EMBL" id="SFR76546.1"/>
    </source>
</evidence>
<evidence type="ECO:0000313" key="2">
    <source>
        <dbReference type="Proteomes" id="UP000199462"/>
    </source>
</evidence>
<accession>A0A1I6JC77</accession>